<name>A0ABP5YCY7_9ACTN</name>
<reference evidence="4" key="1">
    <citation type="journal article" date="2019" name="Int. J. Syst. Evol. Microbiol.">
        <title>The Global Catalogue of Microorganisms (GCM) 10K type strain sequencing project: providing services to taxonomists for standard genome sequencing and annotation.</title>
        <authorList>
            <consortium name="The Broad Institute Genomics Platform"/>
            <consortium name="The Broad Institute Genome Sequencing Center for Infectious Disease"/>
            <person name="Wu L."/>
            <person name="Ma J."/>
        </authorList>
    </citation>
    <scope>NUCLEOTIDE SEQUENCE [LARGE SCALE GENOMIC DNA]</scope>
    <source>
        <strain evidence="4">JCM 5062</strain>
    </source>
</reference>
<organism evidence="3 4">
    <name type="scientific">Streptomyces gobitricini</name>
    <dbReference type="NCBI Taxonomy" id="68211"/>
    <lineage>
        <taxon>Bacteria</taxon>
        <taxon>Bacillati</taxon>
        <taxon>Actinomycetota</taxon>
        <taxon>Actinomycetes</taxon>
        <taxon>Kitasatosporales</taxon>
        <taxon>Streptomycetaceae</taxon>
        <taxon>Streptomyces</taxon>
    </lineage>
</organism>
<feature type="transmembrane region" description="Helical" evidence="1">
    <location>
        <begin position="163"/>
        <end position="183"/>
    </location>
</feature>
<accession>A0ABP5YCY7</accession>
<evidence type="ECO:0000313" key="3">
    <source>
        <dbReference type="EMBL" id="GAA2479108.1"/>
    </source>
</evidence>
<keyword evidence="1" id="KW-0812">Transmembrane</keyword>
<keyword evidence="2" id="KW-0732">Signal</keyword>
<evidence type="ECO:0000256" key="2">
    <source>
        <dbReference type="SAM" id="SignalP"/>
    </source>
</evidence>
<sequence length="196" mass="20148">MRSALFALRAAGTVTVLALAAGPAYAGDGEEHRDGEKPREKVTALVVPATTKPGEDVDIQVHGCRGKHGTVRSKAFVADAELSGREGKGGPLYGDTTVKSHLDTGTYPLTVHCDGRDHHDAGTLHVTHRTPPSPVAPVRAGGGGAALLAADAPRGGVEEQGPGTPHTVIGLVLAGVAAVAVALRSSTRRRRRTRAD</sequence>
<evidence type="ECO:0000313" key="4">
    <source>
        <dbReference type="Proteomes" id="UP001499942"/>
    </source>
</evidence>
<proteinExistence type="predicted"/>
<evidence type="ECO:0000256" key="1">
    <source>
        <dbReference type="SAM" id="Phobius"/>
    </source>
</evidence>
<keyword evidence="4" id="KW-1185">Reference proteome</keyword>
<feature type="signal peptide" evidence="2">
    <location>
        <begin position="1"/>
        <end position="26"/>
    </location>
</feature>
<keyword evidence="1" id="KW-1133">Transmembrane helix</keyword>
<dbReference type="EMBL" id="BAAASR010000002">
    <property type="protein sequence ID" value="GAA2479108.1"/>
    <property type="molecule type" value="Genomic_DNA"/>
</dbReference>
<evidence type="ECO:0008006" key="5">
    <source>
        <dbReference type="Google" id="ProtNLM"/>
    </source>
</evidence>
<dbReference type="RefSeq" id="WP_344356116.1">
    <property type="nucleotide sequence ID" value="NZ_BAAASR010000002.1"/>
</dbReference>
<feature type="chain" id="PRO_5046767136" description="Sortase" evidence="2">
    <location>
        <begin position="27"/>
        <end position="196"/>
    </location>
</feature>
<keyword evidence="1" id="KW-0472">Membrane</keyword>
<comment type="caution">
    <text evidence="3">The sequence shown here is derived from an EMBL/GenBank/DDBJ whole genome shotgun (WGS) entry which is preliminary data.</text>
</comment>
<protein>
    <recommendedName>
        <fullName evidence="5">Sortase</fullName>
    </recommendedName>
</protein>
<gene>
    <name evidence="3" type="ORF">GCM10010393_06880</name>
</gene>
<dbReference type="Proteomes" id="UP001499942">
    <property type="component" value="Unassembled WGS sequence"/>
</dbReference>